<feature type="transmembrane region" description="Helical" evidence="1">
    <location>
        <begin position="21"/>
        <end position="43"/>
    </location>
</feature>
<organism evidence="2 3">
    <name type="scientific">Pseudonocardia hispaniensis</name>
    <dbReference type="NCBI Taxonomy" id="904933"/>
    <lineage>
        <taxon>Bacteria</taxon>
        <taxon>Bacillati</taxon>
        <taxon>Actinomycetota</taxon>
        <taxon>Actinomycetes</taxon>
        <taxon>Pseudonocardiales</taxon>
        <taxon>Pseudonocardiaceae</taxon>
        <taxon>Pseudonocardia</taxon>
    </lineage>
</organism>
<feature type="transmembrane region" description="Helical" evidence="1">
    <location>
        <begin position="103"/>
        <end position="123"/>
    </location>
</feature>
<dbReference type="EMBL" id="JBHSQW010000044">
    <property type="protein sequence ID" value="MFC5996704.1"/>
    <property type="molecule type" value="Genomic_DNA"/>
</dbReference>
<feature type="transmembrane region" description="Helical" evidence="1">
    <location>
        <begin position="176"/>
        <end position="193"/>
    </location>
</feature>
<accession>A0ABW1J798</accession>
<feature type="transmembrane region" description="Helical" evidence="1">
    <location>
        <begin position="381"/>
        <end position="405"/>
    </location>
</feature>
<feature type="transmembrane region" description="Helical" evidence="1">
    <location>
        <begin position="355"/>
        <end position="375"/>
    </location>
</feature>
<keyword evidence="2" id="KW-0436">Ligase</keyword>
<dbReference type="GO" id="GO:0016874">
    <property type="term" value="F:ligase activity"/>
    <property type="evidence" value="ECO:0007669"/>
    <property type="project" value="UniProtKB-KW"/>
</dbReference>
<dbReference type="RefSeq" id="WP_379587502.1">
    <property type="nucleotide sequence ID" value="NZ_JBHSQW010000044.1"/>
</dbReference>
<protein>
    <submittedName>
        <fullName evidence="2">O-antigen ligase domain-containing protein</fullName>
    </submittedName>
</protein>
<feature type="transmembrane region" description="Helical" evidence="1">
    <location>
        <begin position="78"/>
        <end position="97"/>
    </location>
</feature>
<feature type="transmembrane region" description="Helical" evidence="1">
    <location>
        <begin position="328"/>
        <end position="348"/>
    </location>
</feature>
<feature type="transmembrane region" description="Helical" evidence="1">
    <location>
        <begin position="220"/>
        <end position="239"/>
    </location>
</feature>
<name>A0ABW1J798_9PSEU</name>
<dbReference type="PANTHER" id="PTHR37422">
    <property type="entry name" value="TEICHURONIC ACID BIOSYNTHESIS PROTEIN TUAE"/>
    <property type="match status" value="1"/>
</dbReference>
<feature type="transmembrane region" description="Helical" evidence="1">
    <location>
        <begin position="198"/>
        <end position="214"/>
    </location>
</feature>
<evidence type="ECO:0000313" key="2">
    <source>
        <dbReference type="EMBL" id="MFC5996704.1"/>
    </source>
</evidence>
<gene>
    <name evidence="2" type="ORF">ACFQE5_21075</name>
</gene>
<sequence>MLTGPDRAGQVRIASARPPRLLGVIWALLLLDTLGYTAVDLIIPFPRQLAQVITMAALGLAFGLAVTLNPRGLVRPNAYLLLVSLLTIVALASSLLLTAGLGALLRCARLVLFVATLWLTTAWWRGDLYVARLHLRTVCVVLLTVLAGLVISPGSAFSGPNGRLVGAIWPIQPPQVGMYAATAIGLAVLLRLTRNIDWRSTVVITVPATVLLLLSHTRTALLGLLVALGVAGLTLALTYGRVRRAIGTAAALAVVGAGLFSESIMVWLQRGQDAEELANLTGRQKVWDLLLGADRSLGEEIMGVGLTDKSFAGLPIDNTWLAVYHEQGLLGVGLVAAIMVGLLAIAALRPPSAQRACAVFLVGYCIIASYTEVTLGDASPYVLNLAVAAALLVAPGPAAVAPGGLSRKALG</sequence>
<keyword evidence="1" id="KW-0472">Membrane</keyword>
<comment type="caution">
    <text evidence="2">The sequence shown here is derived from an EMBL/GenBank/DDBJ whole genome shotgun (WGS) entry which is preliminary data.</text>
</comment>
<reference evidence="3" key="1">
    <citation type="journal article" date="2019" name="Int. J. Syst. Evol. Microbiol.">
        <title>The Global Catalogue of Microorganisms (GCM) 10K type strain sequencing project: providing services to taxonomists for standard genome sequencing and annotation.</title>
        <authorList>
            <consortium name="The Broad Institute Genomics Platform"/>
            <consortium name="The Broad Institute Genome Sequencing Center for Infectious Disease"/>
            <person name="Wu L."/>
            <person name="Ma J."/>
        </authorList>
    </citation>
    <scope>NUCLEOTIDE SEQUENCE [LARGE SCALE GENOMIC DNA]</scope>
    <source>
        <strain evidence="3">CCM 8391</strain>
    </source>
</reference>
<feature type="transmembrane region" description="Helical" evidence="1">
    <location>
        <begin position="246"/>
        <end position="268"/>
    </location>
</feature>
<evidence type="ECO:0000256" key="1">
    <source>
        <dbReference type="SAM" id="Phobius"/>
    </source>
</evidence>
<evidence type="ECO:0000313" key="3">
    <source>
        <dbReference type="Proteomes" id="UP001596302"/>
    </source>
</evidence>
<keyword evidence="3" id="KW-1185">Reference proteome</keyword>
<proteinExistence type="predicted"/>
<feature type="transmembrane region" description="Helical" evidence="1">
    <location>
        <begin position="135"/>
        <end position="156"/>
    </location>
</feature>
<dbReference type="Proteomes" id="UP001596302">
    <property type="component" value="Unassembled WGS sequence"/>
</dbReference>
<dbReference type="PANTHER" id="PTHR37422:SF13">
    <property type="entry name" value="LIPOPOLYSACCHARIDE BIOSYNTHESIS PROTEIN PA4999-RELATED"/>
    <property type="match status" value="1"/>
</dbReference>
<dbReference type="InterPro" id="IPR051533">
    <property type="entry name" value="WaaL-like"/>
</dbReference>
<feature type="transmembrane region" description="Helical" evidence="1">
    <location>
        <begin position="49"/>
        <end position="66"/>
    </location>
</feature>
<keyword evidence="1" id="KW-0812">Transmembrane</keyword>
<keyword evidence="1" id="KW-1133">Transmembrane helix</keyword>